<dbReference type="AlphaFoldDB" id="A0A1H0PAQ1"/>
<sequence>MAAEIIPISLGLTAGNGLTLWAPRWREDGEEWEAFLGHGDDLYVFPTPAHLAAFIRSSDEHDLTDHPEWDAVSEAMTDELVPDDDHRFDIVGVPELVAEAPDIWTLAELADTVAILHSLADVCDLPAIDDVLGAADGFSVLSAGETAFSGRRGEKLWDGIGAVVAKRWDEVIEALDGVVKTPDVDPEVLAAAEAEAVAVNAVLPEPDEDDELLVEELAEGERDPELAFWDEIGIDCIEITVGERSGWTLRCYLDDEPVFLSKANRIQIFSSDEKLENYLTDAGADHKLASLAVWPEVRDAIDGGDAVVVAGPENTYVLDGLADALTEGPDAVDRHQLELAVELLTDAAIARKDEETTDALSSATPLASLVSAIIKPDAGRMPPAPPFDDEAQAWSVLVDRFAGTLDWDGEES</sequence>
<dbReference type="RefSeq" id="WP_090476569.1">
    <property type="nucleotide sequence ID" value="NZ_LT629710.1"/>
</dbReference>
<evidence type="ECO:0000313" key="1">
    <source>
        <dbReference type="EMBL" id="SDP01729.1"/>
    </source>
</evidence>
<dbReference type="EMBL" id="LT629710">
    <property type="protein sequence ID" value="SDP01729.1"/>
    <property type="molecule type" value="Genomic_DNA"/>
</dbReference>
<dbReference type="STRING" id="1090615.SAMN04515671_2681"/>
<protein>
    <recommendedName>
        <fullName evidence="3">Primosomal protein</fullName>
    </recommendedName>
</protein>
<name>A0A1H0PAQ1_9ACTN</name>
<dbReference type="Proteomes" id="UP000198741">
    <property type="component" value="Chromosome I"/>
</dbReference>
<reference evidence="1 2" key="1">
    <citation type="submission" date="2016-10" db="EMBL/GenBank/DDBJ databases">
        <authorList>
            <person name="de Groot N.N."/>
        </authorList>
    </citation>
    <scope>NUCLEOTIDE SEQUENCE [LARGE SCALE GENOMIC DNA]</scope>
    <source>
        <strain evidence="2">P4-7,KCTC 19426,CECT 7604</strain>
    </source>
</reference>
<keyword evidence="2" id="KW-1185">Reference proteome</keyword>
<evidence type="ECO:0008006" key="3">
    <source>
        <dbReference type="Google" id="ProtNLM"/>
    </source>
</evidence>
<dbReference type="OrthoDB" id="3350465at2"/>
<gene>
    <name evidence="1" type="ORF">SAMN04515671_2681</name>
</gene>
<accession>A0A1H0PAQ1</accession>
<proteinExistence type="predicted"/>
<evidence type="ECO:0000313" key="2">
    <source>
        <dbReference type="Proteomes" id="UP000198741"/>
    </source>
</evidence>
<organism evidence="1 2">
    <name type="scientific">Nakamurella panacisegetis</name>
    <dbReference type="NCBI Taxonomy" id="1090615"/>
    <lineage>
        <taxon>Bacteria</taxon>
        <taxon>Bacillati</taxon>
        <taxon>Actinomycetota</taxon>
        <taxon>Actinomycetes</taxon>
        <taxon>Nakamurellales</taxon>
        <taxon>Nakamurellaceae</taxon>
        <taxon>Nakamurella</taxon>
    </lineage>
</organism>